<proteinExistence type="predicted"/>
<evidence type="ECO:0000313" key="1">
    <source>
        <dbReference type="EMBL" id="NYD44650.1"/>
    </source>
</evidence>
<comment type="caution">
    <text evidence="1">The sequence shown here is derived from an EMBL/GenBank/DDBJ whole genome shotgun (WGS) entry which is preliminary data.</text>
</comment>
<dbReference type="RefSeq" id="WP_179842204.1">
    <property type="nucleotide sequence ID" value="NZ_JACCBA010000001.1"/>
</dbReference>
<gene>
    <name evidence="1" type="ORF">BJY14_000633</name>
</gene>
<name>A0A7Y9JD84_9ACTN</name>
<keyword evidence="2" id="KW-1185">Reference proteome</keyword>
<evidence type="ECO:0000313" key="2">
    <source>
        <dbReference type="Proteomes" id="UP000529783"/>
    </source>
</evidence>
<sequence length="75" mass="7722">MIAVAVSAGANTAHGNRVALGTWTVDRVIARAGGQAQLRDRIAAQAEIVCTSMEMLSEPELGAPLPTLLVPNGIV</sequence>
<dbReference type="AlphaFoldDB" id="A0A7Y9JD84"/>
<dbReference type="EMBL" id="JACCBA010000001">
    <property type="protein sequence ID" value="NYD44650.1"/>
    <property type="molecule type" value="Genomic_DNA"/>
</dbReference>
<reference evidence="1 2" key="1">
    <citation type="submission" date="2020-07" db="EMBL/GenBank/DDBJ databases">
        <title>Sequencing the genomes of 1000 actinobacteria strains.</title>
        <authorList>
            <person name="Klenk H.-P."/>
        </authorList>
    </citation>
    <scope>NUCLEOTIDE SEQUENCE [LARGE SCALE GENOMIC DNA]</scope>
    <source>
        <strain evidence="1 2">DSM 40398</strain>
    </source>
</reference>
<organism evidence="1 2">
    <name type="scientific">Actinomadura luteofluorescens</name>
    <dbReference type="NCBI Taxonomy" id="46163"/>
    <lineage>
        <taxon>Bacteria</taxon>
        <taxon>Bacillati</taxon>
        <taxon>Actinomycetota</taxon>
        <taxon>Actinomycetes</taxon>
        <taxon>Streptosporangiales</taxon>
        <taxon>Thermomonosporaceae</taxon>
        <taxon>Actinomadura</taxon>
    </lineage>
</organism>
<protein>
    <submittedName>
        <fullName evidence="1">Uncharacterized protein</fullName>
    </submittedName>
</protein>
<dbReference type="Proteomes" id="UP000529783">
    <property type="component" value="Unassembled WGS sequence"/>
</dbReference>
<accession>A0A7Y9JD84</accession>